<dbReference type="PANTHER" id="PTHR34133">
    <property type="entry name" value="OS07G0633000 PROTEIN"/>
    <property type="match status" value="1"/>
</dbReference>
<evidence type="ECO:0000313" key="1">
    <source>
        <dbReference type="EMBL" id="KAH9300323.1"/>
    </source>
</evidence>
<dbReference type="EMBL" id="JAHRHJ020000009">
    <property type="protein sequence ID" value="KAH9300323.1"/>
    <property type="molecule type" value="Genomic_DNA"/>
</dbReference>
<organism evidence="1 2">
    <name type="scientific">Taxus chinensis</name>
    <name type="common">Chinese yew</name>
    <name type="synonym">Taxus wallichiana var. chinensis</name>
    <dbReference type="NCBI Taxonomy" id="29808"/>
    <lineage>
        <taxon>Eukaryota</taxon>
        <taxon>Viridiplantae</taxon>
        <taxon>Streptophyta</taxon>
        <taxon>Embryophyta</taxon>
        <taxon>Tracheophyta</taxon>
        <taxon>Spermatophyta</taxon>
        <taxon>Pinopsida</taxon>
        <taxon>Pinidae</taxon>
        <taxon>Conifers II</taxon>
        <taxon>Cupressales</taxon>
        <taxon>Taxaceae</taxon>
        <taxon>Taxus</taxon>
    </lineage>
</organism>
<protein>
    <submittedName>
        <fullName evidence="1">Uncharacterized protein</fullName>
    </submittedName>
</protein>
<reference evidence="1 2" key="1">
    <citation type="journal article" date="2021" name="Nat. Plants">
        <title>The Taxus genome provides insights into paclitaxel biosynthesis.</title>
        <authorList>
            <person name="Xiong X."/>
            <person name="Gou J."/>
            <person name="Liao Q."/>
            <person name="Li Y."/>
            <person name="Zhou Q."/>
            <person name="Bi G."/>
            <person name="Li C."/>
            <person name="Du R."/>
            <person name="Wang X."/>
            <person name="Sun T."/>
            <person name="Guo L."/>
            <person name="Liang H."/>
            <person name="Lu P."/>
            <person name="Wu Y."/>
            <person name="Zhang Z."/>
            <person name="Ro D.K."/>
            <person name="Shang Y."/>
            <person name="Huang S."/>
            <person name="Yan J."/>
        </authorList>
    </citation>
    <scope>NUCLEOTIDE SEQUENCE [LARGE SCALE GENOMIC DNA]</scope>
    <source>
        <strain evidence="1">Ta-2019</strain>
    </source>
</reference>
<dbReference type="OMA" id="MNPSHIN"/>
<keyword evidence="2" id="KW-1185">Reference proteome</keyword>
<name>A0AA38FF76_TAXCH</name>
<dbReference type="Pfam" id="PF09366">
    <property type="entry name" value="DUF1997"/>
    <property type="match status" value="1"/>
</dbReference>
<dbReference type="Proteomes" id="UP000824469">
    <property type="component" value="Unassembled WGS sequence"/>
</dbReference>
<dbReference type="AlphaFoldDB" id="A0AA38FF76"/>
<dbReference type="InterPro" id="IPR018971">
    <property type="entry name" value="DUF1997"/>
</dbReference>
<comment type="caution">
    <text evidence="1">The sequence shown here is derived from an EMBL/GenBank/DDBJ whole genome shotgun (WGS) entry which is preliminary data.</text>
</comment>
<gene>
    <name evidence="1" type="ORF">KI387_011906</name>
</gene>
<accession>A0AA38FF76</accession>
<evidence type="ECO:0000313" key="2">
    <source>
        <dbReference type="Proteomes" id="UP000824469"/>
    </source>
</evidence>
<sequence>MRWTPTTGEQMTLMSCFTCTERTTIMIHFLACKPDSDLATLPFFFYSAYNTRLLLHIPSTGIKQTGCLATTPYPFQSRTAIPTMNPSHINLINTVNNNVRTLVPYLRLPTSRKPKINNVIRARLVELKATRKVSIPFKQQGGASTGGDYIKQVDRIVKITFPDSSRIKYLGDNVWQARLKPVTFFTITAISSCDVKVFHSRNSLQLSSNKLVLDLTGLPGLNDDLDFNFSLQGKLSVHKESFSVVESQHTHSFKGWVAMQINVDLPLPFALMPDSIILPVGNGILDRILGAMEGELTSRILRDYNIWCFKVFSQLTDTVPQALVP</sequence>
<dbReference type="PANTHER" id="PTHR34133:SF8">
    <property type="entry name" value="OS07G0633000 PROTEIN"/>
    <property type="match status" value="1"/>
</dbReference>
<proteinExistence type="predicted"/>